<dbReference type="GO" id="GO:0004523">
    <property type="term" value="F:RNA-DNA hybrid ribonuclease activity"/>
    <property type="evidence" value="ECO:0007669"/>
    <property type="project" value="InterPro"/>
</dbReference>
<evidence type="ECO:0000259" key="1">
    <source>
        <dbReference type="Pfam" id="PF13456"/>
    </source>
</evidence>
<dbReference type="Proteomes" id="UP000238479">
    <property type="component" value="Chromosome 5"/>
</dbReference>
<name>A0A2P6QBJ2_ROSCH</name>
<dbReference type="InterPro" id="IPR036397">
    <property type="entry name" value="RNaseH_sf"/>
</dbReference>
<dbReference type="AlphaFoldDB" id="A0A2P6QBJ2"/>
<evidence type="ECO:0000313" key="2">
    <source>
        <dbReference type="EMBL" id="PRQ31551.1"/>
    </source>
</evidence>
<accession>A0A2P6QBJ2</accession>
<feature type="domain" description="RNase H type-1" evidence="1">
    <location>
        <begin position="3"/>
        <end position="87"/>
    </location>
</feature>
<dbReference type="InterPro" id="IPR012337">
    <property type="entry name" value="RNaseH-like_sf"/>
</dbReference>
<dbReference type="InterPro" id="IPR002156">
    <property type="entry name" value="RNaseH_domain"/>
</dbReference>
<protein>
    <submittedName>
        <fullName evidence="2">Putative ribonuclease H-like domain-containing protein</fullName>
    </submittedName>
</protein>
<comment type="caution">
    <text evidence="2">The sequence shown here is derived from an EMBL/GenBank/DDBJ whole genome shotgun (WGS) entry which is preliminary data.</text>
</comment>
<dbReference type="Pfam" id="PF13456">
    <property type="entry name" value="RVT_3"/>
    <property type="match status" value="1"/>
</dbReference>
<proteinExistence type="predicted"/>
<keyword evidence="3" id="KW-1185">Reference proteome</keyword>
<dbReference type="PANTHER" id="PTHR47723">
    <property type="entry name" value="OS05G0353850 PROTEIN"/>
    <property type="match status" value="1"/>
</dbReference>
<dbReference type="InterPro" id="IPR044730">
    <property type="entry name" value="RNase_H-like_dom_plant"/>
</dbReference>
<dbReference type="Gene3D" id="3.30.420.10">
    <property type="entry name" value="Ribonuclease H-like superfamily/Ribonuclease H"/>
    <property type="match status" value="1"/>
</dbReference>
<organism evidence="2 3">
    <name type="scientific">Rosa chinensis</name>
    <name type="common">China rose</name>
    <dbReference type="NCBI Taxonomy" id="74649"/>
    <lineage>
        <taxon>Eukaryota</taxon>
        <taxon>Viridiplantae</taxon>
        <taxon>Streptophyta</taxon>
        <taxon>Embryophyta</taxon>
        <taxon>Tracheophyta</taxon>
        <taxon>Spermatophyta</taxon>
        <taxon>Magnoliopsida</taxon>
        <taxon>eudicotyledons</taxon>
        <taxon>Gunneridae</taxon>
        <taxon>Pentapetalae</taxon>
        <taxon>rosids</taxon>
        <taxon>fabids</taxon>
        <taxon>Rosales</taxon>
        <taxon>Rosaceae</taxon>
        <taxon>Rosoideae</taxon>
        <taxon>Rosoideae incertae sedis</taxon>
        <taxon>Rosa</taxon>
    </lineage>
</organism>
<sequence>MGSALHGEAEACRAGLTWAISQGWKEVELESDSSTVVAALTHHGGGSSEVSRILDDCKGYLQDFDFIRIRHIFSEANSVADRLAHFARLDHSIGLILDKAPGFLQDVFYEDNCTMSMNA</sequence>
<dbReference type="EMBL" id="PDCK01000043">
    <property type="protein sequence ID" value="PRQ31551.1"/>
    <property type="molecule type" value="Genomic_DNA"/>
</dbReference>
<dbReference type="GO" id="GO:0003676">
    <property type="term" value="F:nucleic acid binding"/>
    <property type="evidence" value="ECO:0007669"/>
    <property type="project" value="InterPro"/>
</dbReference>
<dbReference type="PANTHER" id="PTHR47723:SF24">
    <property type="entry name" value="RNASE H TYPE-1 DOMAIN-CONTAINING PROTEIN"/>
    <property type="match status" value="1"/>
</dbReference>
<dbReference type="InterPro" id="IPR053151">
    <property type="entry name" value="RNase_H-like"/>
</dbReference>
<dbReference type="SUPFAM" id="SSF53098">
    <property type="entry name" value="Ribonuclease H-like"/>
    <property type="match status" value="1"/>
</dbReference>
<dbReference type="CDD" id="cd06222">
    <property type="entry name" value="RNase_H_like"/>
    <property type="match status" value="1"/>
</dbReference>
<reference evidence="2 3" key="1">
    <citation type="journal article" date="2018" name="Nat. Genet.">
        <title>The Rosa genome provides new insights in the design of modern roses.</title>
        <authorList>
            <person name="Bendahmane M."/>
        </authorList>
    </citation>
    <scope>NUCLEOTIDE SEQUENCE [LARGE SCALE GENOMIC DNA]</scope>
    <source>
        <strain evidence="3">cv. Old Blush</strain>
    </source>
</reference>
<dbReference type="Gramene" id="PRQ31551">
    <property type="protein sequence ID" value="PRQ31551"/>
    <property type="gene ID" value="RchiOBHm_Chr5g0036711"/>
</dbReference>
<gene>
    <name evidence="2" type="ORF">RchiOBHm_Chr5g0036711</name>
</gene>
<evidence type="ECO:0000313" key="3">
    <source>
        <dbReference type="Proteomes" id="UP000238479"/>
    </source>
</evidence>
<dbReference type="OMA" id="VFYEDNC"/>